<keyword evidence="2" id="KW-1185">Reference proteome</keyword>
<accession>A0AAN0Y2W4</accession>
<dbReference type="KEGG" id="vna:PN96_04895"/>
<organism evidence="1 2">
    <name type="scientific">Vibrio natriegens NBRC 15636 = ATCC 14048 = DSM 759</name>
    <dbReference type="NCBI Taxonomy" id="1219067"/>
    <lineage>
        <taxon>Bacteria</taxon>
        <taxon>Pseudomonadati</taxon>
        <taxon>Pseudomonadota</taxon>
        <taxon>Gammaproteobacteria</taxon>
        <taxon>Vibrionales</taxon>
        <taxon>Vibrionaceae</taxon>
        <taxon>Vibrio</taxon>
    </lineage>
</organism>
<evidence type="ECO:0008006" key="3">
    <source>
        <dbReference type="Google" id="ProtNLM"/>
    </source>
</evidence>
<dbReference type="RefSeq" id="WP_020336414.1">
    <property type="nucleotide sequence ID" value="NZ_ATFJ01000044.1"/>
</dbReference>
<dbReference type="AlphaFoldDB" id="A0AAN0Y2W4"/>
<protein>
    <recommendedName>
        <fullName evidence="3">GRAM domain-containing protein</fullName>
    </recommendedName>
</protein>
<sequence>MAGEIIKSAAATIQVGVARADGKLSLTDTEVIFKPYSQKLAFGPYILKRDEIVSVEKCIGKGAGIMPVTSEAIRITLSDQRAFEFIIAEPNQWLAALGELNVDS</sequence>
<reference evidence="1 2" key="1">
    <citation type="submission" date="2016-07" db="EMBL/GenBank/DDBJ databases">
        <title>Developing Vibrio natriegens as a novel, fast-growing host for biotechnology.</title>
        <authorList>
            <person name="Weinstock M.T."/>
            <person name="Hesek E.D."/>
            <person name="Wilson C.M."/>
            <person name="Gibson D.G."/>
        </authorList>
    </citation>
    <scope>NUCLEOTIDE SEQUENCE [LARGE SCALE GENOMIC DNA]</scope>
    <source>
        <strain evidence="1 2">ATCC 14048</strain>
    </source>
</reference>
<dbReference type="GeneID" id="70912120"/>
<dbReference type="Proteomes" id="UP000092741">
    <property type="component" value="Chromosome 1"/>
</dbReference>
<evidence type="ECO:0000313" key="1">
    <source>
        <dbReference type="EMBL" id="ANQ12794.1"/>
    </source>
</evidence>
<dbReference type="EMBL" id="CP016345">
    <property type="protein sequence ID" value="ANQ12794.1"/>
    <property type="molecule type" value="Genomic_DNA"/>
</dbReference>
<name>A0AAN0Y2W4_VIBNA</name>
<evidence type="ECO:0000313" key="2">
    <source>
        <dbReference type="Proteomes" id="UP000092741"/>
    </source>
</evidence>
<gene>
    <name evidence="1" type="ORF">BA890_08435</name>
</gene>
<proteinExistence type="predicted"/>